<dbReference type="Gene3D" id="3.50.50.60">
    <property type="entry name" value="FAD/NAD(P)-binding domain"/>
    <property type="match status" value="1"/>
</dbReference>
<dbReference type="Pfam" id="PF01266">
    <property type="entry name" value="DAO"/>
    <property type="match status" value="1"/>
</dbReference>
<proteinExistence type="predicted"/>
<comment type="caution">
    <text evidence="3">The sequence shown here is derived from an EMBL/GenBank/DDBJ whole genome shotgun (WGS) entry which is preliminary data.</text>
</comment>
<dbReference type="RefSeq" id="WP_184548212.1">
    <property type="nucleotide sequence ID" value="NZ_JACHMP010000001.1"/>
</dbReference>
<accession>A0A7W9IC17</accession>
<dbReference type="GO" id="GO:0005737">
    <property type="term" value="C:cytoplasm"/>
    <property type="evidence" value="ECO:0007669"/>
    <property type="project" value="TreeGrafter"/>
</dbReference>
<dbReference type="InterPro" id="IPR006076">
    <property type="entry name" value="FAD-dep_OxRdtase"/>
</dbReference>
<sequence>MPDVVVVGAGVVGAACAYYAARAGLDVVVVDRGPVAGGTTGAGEGNLLVSDKEPGPELDLAVLSNRLWRDLATEGEDGAAGDGGFEFEAKGGLVVAETAEVLRALTGLAGKQGVEYAVVAPDGLRDYEPHLAEGFAGGVFYPQDAQVQPMRAAATLIRRGAERFGRGALMLRTGVTVTGLVRDGDRVTGVATDHGDILAGAVVNAAGTWGGEIAALAGVHVPVLPRRGFILVTEPLARPLIRHKVYTAAYVTNVASDSAGLETSAVVEGTPAGPVLIGASRERVGFDRTVSMPVLERLARQAVELFPALAGYRAIRAYCGFRPYCPDHLPVIGEDPRAPGLYHACGHEGAGIGLAPATGHLIAQALSGVRPDLDLSPFRPDRFTKETP</sequence>
<keyword evidence="4" id="KW-1185">Reference proteome</keyword>
<feature type="domain" description="FAD dependent oxidoreductase" evidence="2">
    <location>
        <begin position="3"/>
        <end position="364"/>
    </location>
</feature>
<keyword evidence="1" id="KW-0560">Oxidoreductase</keyword>
<evidence type="ECO:0000259" key="2">
    <source>
        <dbReference type="Pfam" id="PF01266"/>
    </source>
</evidence>
<dbReference type="AlphaFoldDB" id="A0A7W9IC17"/>
<dbReference type="EMBL" id="JACHMP010000001">
    <property type="protein sequence ID" value="MBB5817952.1"/>
    <property type="molecule type" value="Genomic_DNA"/>
</dbReference>
<gene>
    <name evidence="3" type="ORF">F4562_001014</name>
</gene>
<dbReference type="SUPFAM" id="SSF51905">
    <property type="entry name" value="FAD/NAD(P)-binding domain"/>
    <property type="match status" value="1"/>
</dbReference>
<evidence type="ECO:0000256" key="1">
    <source>
        <dbReference type="ARBA" id="ARBA00023002"/>
    </source>
</evidence>
<dbReference type="GO" id="GO:0016491">
    <property type="term" value="F:oxidoreductase activity"/>
    <property type="evidence" value="ECO:0007669"/>
    <property type="project" value="UniProtKB-KW"/>
</dbReference>
<reference evidence="3 4" key="1">
    <citation type="submission" date="2020-08" db="EMBL/GenBank/DDBJ databases">
        <title>Sequencing the genomes of 1000 actinobacteria strains.</title>
        <authorList>
            <person name="Klenk H.-P."/>
        </authorList>
    </citation>
    <scope>NUCLEOTIDE SEQUENCE [LARGE SCALE GENOMIC DNA]</scope>
    <source>
        <strain evidence="3 4">DSM 46887</strain>
    </source>
</reference>
<dbReference type="InterPro" id="IPR036188">
    <property type="entry name" value="FAD/NAD-bd_sf"/>
</dbReference>
<evidence type="ECO:0000313" key="3">
    <source>
        <dbReference type="EMBL" id="MBB5817952.1"/>
    </source>
</evidence>
<dbReference type="Gene3D" id="3.30.9.10">
    <property type="entry name" value="D-Amino Acid Oxidase, subunit A, domain 2"/>
    <property type="match status" value="1"/>
</dbReference>
<dbReference type="Proteomes" id="UP000540685">
    <property type="component" value="Unassembled WGS sequence"/>
</dbReference>
<organism evidence="3 4">
    <name type="scientific">Streptosporangium becharense</name>
    <dbReference type="NCBI Taxonomy" id="1816182"/>
    <lineage>
        <taxon>Bacteria</taxon>
        <taxon>Bacillati</taxon>
        <taxon>Actinomycetota</taxon>
        <taxon>Actinomycetes</taxon>
        <taxon>Streptosporangiales</taxon>
        <taxon>Streptosporangiaceae</taxon>
        <taxon>Streptosporangium</taxon>
    </lineage>
</organism>
<name>A0A7W9IC17_9ACTN</name>
<dbReference type="SUPFAM" id="SSF54373">
    <property type="entry name" value="FAD-linked reductases, C-terminal domain"/>
    <property type="match status" value="1"/>
</dbReference>
<evidence type="ECO:0000313" key="4">
    <source>
        <dbReference type="Proteomes" id="UP000540685"/>
    </source>
</evidence>
<dbReference type="PANTHER" id="PTHR13847">
    <property type="entry name" value="SARCOSINE DEHYDROGENASE-RELATED"/>
    <property type="match status" value="1"/>
</dbReference>
<dbReference type="PANTHER" id="PTHR13847:SF287">
    <property type="entry name" value="FAD-DEPENDENT OXIDOREDUCTASE DOMAIN-CONTAINING PROTEIN 1"/>
    <property type="match status" value="1"/>
</dbReference>
<protein>
    <submittedName>
        <fullName evidence="3">Glycine/D-amino acid oxidase-like deaminating enzyme</fullName>
    </submittedName>
</protein>